<name>A0ABM8I563_9FIRM</name>
<gene>
    <name evidence="8" type="ORF">Lac1_24070</name>
</gene>
<evidence type="ECO:0000256" key="2">
    <source>
        <dbReference type="ARBA" id="ARBA00022475"/>
    </source>
</evidence>
<dbReference type="PANTHER" id="PTHR33545:SF5">
    <property type="entry name" value="UPF0750 MEMBRANE PROTEIN YITT"/>
    <property type="match status" value="1"/>
</dbReference>
<dbReference type="PANTHER" id="PTHR33545">
    <property type="entry name" value="UPF0750 MEMBRANE PROTEIN YITT-RELATED"/>
    <property type="match status" value="1"/>
</dbReference>
<dbReference type="Pfam" id="PF02588">
    <property type="entry name" value="YitT_membrane"/>
    <property type="match status" value="1"/>
</dbReference>
<comment type="subcellular location">
    <subcellularLocation>
        <location evidence="1">Cell membrane</location>
        <topology evidence="1">Multi-pass membrane protein</topology>
    </subcellularLocation>
</comment>
<dbReference type="EMBL" id="AP027742">
    <property type="protein sequence ID" value="BDZ78224.1"/>
    <property type="molecule type" value="Genomic_DNA"/>
</dbReference>
<keyword evidence="2" id="KW-1003">Cell membrane</keyword>
<keyword evidence="5 6" id="KW-0472">Membrane</keyword>
<dbReference type="Proteomes" id="UP001305815">
    <property type="component" value="Chromosome"/>
</dbReference>
<feature type="transmembrane region" description="Helical" evidence="6">
    <location>
        <begin position="115"/>
        <end position="133"/>
    </location>
</feature>
<feature type="transmembrane region" description="Helical" evidence="6">
    <location>
        <begin position="183"/>
        <end position="202"/>
    </location>
</feature>
<feature type="transmembrane region" description="Helical" evidence="6">
    <location>
        <begin position="18"/>
        <end position="37"/>
    </location>
</feature>
<dbReference type="Gene3D" id="3.30.70.120">
    <property type="match status" value="1"/>
</dbReference>
<feature type="transmembrane region" description="Helical" evidence="6">
    <location>
        <begin position="154"/>
        <end position="177"/>
    </location>
</feature>
<sequence length="294" mass="32160">MESMKTEKIKWKEIGTDILVDLAAGMALAIGIYNFALNANFPVAGFSGVAIILYHVFGIPVGAGTILLNVPVAIFCYKYLGRIFFLKSAKSMIISSLLMDYVAPLLPVYEGSRLLAALCMGVLTGIGYALIFMRGSSTGGQDFITVAIRKARPHMTLGIITFVLDMITILLGSLIVFKEVDGFIYGVIVTYLMASVMDRIMYGIDEGKMTLIVTEKGREVAQKIDQYSGRGSTILKGTGSYSSREKDVVMCACNNKEMYTIKRIVGQVDPEAFTIIMESNEVVGEGFKENEQQP</sequence>
<protein>
    <submittedName>
        <fullName evidence="8">Membrane protein</fullName>
    </submittedName>
</protein>
<feature type="transmembrane region" description="Helical" evidence="6">
    <location>
        <begin position="57"/>
        <end position="80"/>
    </location>
</feature>
<keyword evidence="4 6" id="KW-1133">Transmembrane helix</keyword>
<accession>A0ABM8I563</accession>
<dbReference type="Pfam" id="PF10035">
    <property type="entry name" value="DUF2179"/>
    <property type="match status" value="1"/>
</dbReference>
<evidence type="ECO:0000313" key="8">
    <source>
        <dbReference type="EMBL" id="BDZ78224.1"/>
    </source>
</evidence>
<keyword evidence="9" id="KW-1185">Reference proteome</keyword>
<dbReference type="InterPro" id="IPR015867">
    <property type="entry name" value="N-reg_PII/ATP_PRibTrfase_C"/>
</dbReference>
<keyword evidence="3 6" id="KW-0812">Transmembrane</keyword>
<evidence type="ECO:0000313" key="9">
    <source>
        <dbReference type="Proteomes" id="UP001305815"/>
    </source>
</evidence>
<dbReference type="InterPro" id="IPR019264">
    <property type="entry name" value="DUF2179"/>
</dbReference>
<evidence type="ECO:0000256" key="6">
    <source>
        <dbReference type="SAM" id="Phobius"/>
    </source>
</evidence>
<reference evidence="9" key="1">
    <citation type="journal article" date="2023" name="Int. J. Syst. Evol. Microbiol.">
        <title>Claveliimonas bilis gen. nov., sp. nov., deoxycholic acid-producing bacteria isolated from human faeces, and reclassification of Sellimonas monacensis Zenner et al. 2021 as Claveliimonas monacensis comb. nov.</title>
        <authorList>
            <person name="Hisatomi A."/>
            <person name="Kastawa N.W.E.P.G."/>
            <person name="Song I."/>
            <person name="Ohkuma M."/>
            <person name="Fukiya S."/>
            <person name="Sakamoto M."/>
        </authorList>
    </citation>
    <scope>NUCLEOTIDE SEQUENCE [LARGE SCALE GENOMIC DNA]</scope>
    <source>
        <strain evidence="9">12BBH14</strain>
    </source>
</reference>
<evidence type="ECO:0000256" key="3">
    <source>
        <dbReference type="ARBA" id="ARBA00022692"/>
    </source>
</evidence>
<dbReference type="InterPro" id="IPR051461">
    <property type="entry name" value="UPF0750_membrane"/>
</dbReference>
<dbReference type="PIRSF" id="PIRSF006483">
    <property type="entry name" value="Membrane_protein_YitT"/>
    <property type="match status" value="1"/>
</dbReference>
<evidence type="ECO:0000256" key="1">
    <source>
        <dbReference type="ARBA" id="ARBA00004651"/>
    </source>
</evidence>
<dbReference type="InterPro" id="IPR003740">
    <property type="entry name" value="YitT"/>
</dbReference>
<evidence type="ECO:0000259" key="7">
    <source>
        <dbReference type="Pfam" id="PF10035"/>
    </source>
</evidence>
<organism evidence="8 9">
    <name type="scientific">Claveliimonas bilis</name>
    <dbReference type="NCBI Taxonomy" id="3028070"/>
    <lineage>
        <taxon>Bacteria</taxon>
        <taxon>Bacillati</taxon>
        <taxon>Bacillota</taxon>
        <taxon>Clostridia</taxon>
        <taxon>Lachnospirales</taxon>
        <taxon>Lachnospiraceae</taxon>
        <taxon>Claveliimonas</taxon>
    </lineage>
</organism>
<feature type="domain" description="DUF2179" evidence="7">
    <location>
        <begin position="230"/>
        <end position="284"/>
    </location>
</feature>
<proteinExistence type="predicted"/>
<evidence type="ECO:0000256" key="5">
    <source>
        <dbReference type="ARBA" id="ARBA00023136"/>
    </source>
</evidence>
<evidence type="ECO:0000256" key="4">
    <source>
        <dbReference type="ARBA" id="ARBA00022989"/>
    </source>
</evidence>
<dbReference type="CDD" id="cd16380">
    <property type="entry name" value="YitT_C"/>
    <property type="match status" value="1"/>
</dbReference>